<gene>
    <name evidence="1" type="ORF">Vadar_032139</name>
</gene>
<name>A0ACB7XV13_9ERIC</name>
<protein>
    <submittedName>
        <fullName evidence="1">Uncharacterized protein</fullName>
    </submittedName>
</protein>
<comment type="caution">
    <text evidence="1">The sequence shown here is derived from an EMBL/GenBank/DDBJ whole genome shotgun (WGS) entry which is preliminary data.</text>
</comment>
<sequence length="209" mass="23703">MAVANECGGLPIAIVMVARALKGKGKSSWDSALEQLRKSIGKNVRGVEDKVFNSLELSFSFLKSKEAQRCFLLCSLYSEDYDIPIEDLVRYGYGCELFEGINSVGEARARVNDNVDHLKKCFLLMEGIRDKYVKMHDVVRDVAMPIASREEYLFMVNCDEALKEWPENKRRGNYGVISMRCTGMRGGLPNNLEFPRLQLLQLESNIDFS</sequence>
<keyword evidence="2" id="KW-1185">Reference proteome</keyword>
<organism evidence="1 2">
    <name type="scientific">Vaccinium darrowii</name>
    <dbReference type="NCBI Taxonomy" id="229202"/>
    <lineage>
        <taxon>Eukaryota</taxon>
        <taxon>Viridiplantae</taxon>
        <taxon>Streptophyta</taxon>
        <taxon>Embryophyta</taxon>
        <taxon>Tracheophyta</taxon>
        <taxon>Spermatophyta</taxon>
        <taxon>Magnoliopsida</taxon>
        <taxon>eudicotyledons</taxon>
        <taxon>Gunneridae</taxon>
        <taxon>Pentapetalae</taxon>
        <taxon>asterids</taxon>
        <taxon>Ericales</taxon>
        <taxon>Ericaceae</taxon>
        <taxon>Vaccinioideae</taxon>
        <taxon>Vaccinieae</taxon>
        <taxon>Vaccinium</taxon>
    </lineage>
</organism>
<reference evidence="1 2" key="1">
    <citation type="journal article" date="2021" name="Hortic Res">
        <title>High-quality reference genome and annotation aids understanding of berry development for evergreen blueberry (Vaccinium darrowii).</title>
        <authorList>
            <person name="Yu J."/>
            <person name="Hulse-Kemp A.M."/>
            <person name="Babiker E."/>
            <person name="Staton M."/>
        </authorList>
    </citation>
    <scope>NUCLEOTIDE SEQUENCE [LARGE SCALE GENOMIC DNA]</scope>
    <source>
        <strain evidence="2">cv. NJ 8807/NJ 8810</strain>
        <tissue evidence="1">Young leaf</tissue>
    </source>
</reference>
<dbReference type="EMBL" id="CM037151">
    <property type="protein sequence ID" value="KAH7844831.1"/>
    <property type="molecule type" value="Genomic_DNA"/>
</dbReference>
<proteinExistence type="predicted"/>
<dbReference type="Proteomes" id="UP000828048">
    <property type="component" value="Chromosome 1"/>
</dbReference>
<accession>A0ACB7XV13</accession>
<evidence type="ECO:0000313" key="2">
    <source>
        <dbReference type="Proteomes" id="UP000828048"/>
    </source>
</evidence>
<evidence type="ECO:0000313" key="1">
    <source>
        <dbReference type="EMBL" id="KAH7844831.1"/>
    </source>
</evidence>